<evidence type="ECO:0000313" key="2">
    <source>
        <dbReference type="EMBL" id="KAH0773605.1"/>
    </source>
</evidence>
<keyword evidence="3" id="KW-1185">Reference proteome</keyword>
<comment type="caution">
    <text evidence="2">The sequence shown here is derived from an EMBL/GenBank/DDBJ whole genome shotgun (WGS) entry which is preliminary data.</text>
</comment>
<name>A0ABQ7VYP8_SOLTU</name>
<accession>A0ABQ7VYP8</accession>
<sequence>MKLECFHQLNDKILEHLPEDQEYAATLDVPLNILAHLNDASGKVFVVEHSGRVQGIGGNVCPSTTFGMPRHLISHANVSSSNNLSHERVEDLEKHVEKLTGYEETKENLKETQNENHLQTLPRFDCG</sequence>
<dbReference type="Proteomes" id="UP000826656">
    <property type="component" value="Unassembled WGS sequence"/>
</dbReference>
<evidence type="ECO:0000313" key="3">
    <source>
        <dbReference type="Proteomes" id="UP000826656"/>
    </source>
</evidence>
<proteinExistence type="predicted"/>
<reference evidence="2 3" key="1">
    <citation type="journal article" date="2021" name="bioRxiv">
        <title>Chromosome-scale and haplotype-resolved genome assembly of a tetraploid potato cultivar.</title>
        <authorList>
            <person name="Sun H."/>
            <person name="Jiao W.-B."/>
            <person name="Krause K."/>
            <person name="Campoy J.A."/>
            <person name="Goel M."/>
            <person name="Folz-Donahue K."/>
            <person name="Kukat C."/>
            <person name="Huettel B."/>
            <person name="Schneeberger K."/>
        </authorList>
    </citation>
    <scope>NUCLEOTIDE SEQUENCE [LARGE SCALE GENOMIC DNA]</scope>
    <source>
        <strain evidence="2">SolTubOtavaFocal</strain>
        <tissue evidence="2">Leaves</tissue>
    </source>
</reference>
<protein>
    <submittedName>
        <fullName evidence="2">Uncharacterized protein</fullName>
    </submittedName>
</protein>
<feature type="region of interest" description="Disordered" evidence="1">
    <location>
        <begin position="106"/>
        <end position="127"/>
    </location>
</feature>
<organism evidence="2 3">
    <name type="scientific">Solanum tuberosum</name>
    <name type="common">Potato</name>
    <dbReference type="NCBI Taxonomy" id="4113"/>
    <lineage>
        <taxon>Eukaryota</taxon>
        <taxon>Viridiplantae</taxon>
        <taxon>Streptophyta</taxon>
        <taxon>Embryophyta</taxon>
        <taxon>Tracheophyta</taxon>
        <taxon>Spermatophyta</taxon>
        <taxon>Magnoliopsida</taxon>
        <taxon>eudicotyledons</taxon>
        <taxon>Gunneridae</taxon>
        <taxon>Pentapetalae</taxon>
        <taxon>asterids</taxon>
        <taxon>lamiids</taxon>
        <taxon>Solanales</taxon>
        <taxon>Solanaceae</taxon>
        <taxon>Solanoideae</taxon>
        <taxon>Solaneae</taxon>
        <taxon>Solanum</taxon>
    </lineage>
</organism>
<dbReference type="EMBL" id="JAIVGD010000005">
    <property type="protein sequence ID" value="KAH0773605.1"/>
    <property type="molecule type" value="Genomic_DNA"/>
</dbReference>
<evidence type="ECO:0000256" key="1">
    <source>
        <dbReference type="SAM" id="MobiDB-lite"/>
    </source>
</evidence>
<gene>
    <name evidence="2" type="ORF">KY290_010742</name>
</gene>